<evidence type="ECO:0000256" key="1">
    <source>
        <dbReference type="SAM" id="MobiDB-lite"/>
    </source>
</evidence>
<dbReference type="InterPro" id="IPR036390">
    <property type="entry name" value="WH_DNA-bd_sf"/>
</dbReference>
<dbReference type="Proteomes" id="UP000095463">
    <property type="component" value="Unassembled WGS sequence"/>
</dbReference>
<dbReference type="Pfam" id="PF01047">
    <property type="entry name" value="MarR"/>
    <property type="match status" value="1"/>
</dbReference>
<gene>
    <name evidence="3" type="ORF">VW23_008285</name>
</gene>
<comment type="caution">
    <text evidence="3">The sequence shown here is derived from an EMBL/GenBank/DDBJ whole genome shotgun (WGS) entry which is preliminary data.</text>
</comment>
<feature type="domain" description="HTH marR-type" evidence="2">
    <location>
        <begin position="1"/>
        <end position="139"/>
    </location>
</feature>
<protein>
    <recommendedName>
        <fullName evidence="2">HTH marR-type domain-containing protein</fullName>
    </recommendedName>
</protein>
<dbReference type="EMBL" id="LAJE02000031">
    <property type="protein sequence ID" value="OEO33095.1"/>
    <property type="molecule type" value="Genomic_DNA"/>
</dbReference>
<dbReference type="SMART" id="SM00347">
    <property type="entry name" value="HTH_MARR"/>
    <property type="match status" value="1"/>
</dbReference>
<dbReference type="RefSeq" id="WP_069907776.1">
    <property type="nucleotide sequence ID" value="NZ_LAJE02000031.1"/>
</dbReference>
<dbReference type="SUPFAM" id="SSF46785">
    <property type="entry name" value="Winged helix' DNA-binding domain"/>
    <property type="match status" value="1"/>
</dbReference>
<dbReference type="PANTHER" id="PTHR33164">
    <property type="entry name" value="TRANSCRIPTIONAL REGULATOR, MARR FAMILY"/>
    <property type="match status" value="1"/>
</dbReference>
<dbReference type="OrthoDB" id="7949807at2"/>
<name>A0A1E5XWY4_9HYPH</name>
<dbReference type="Gene3D" id="1.10.10.10">
    <property type="entry name" value="Winged helix-like DNA-binding domain superfamily/Winged helix DNA-binding domain"/>
    <property type="match status" value="1"/>
</dbReference>
<dbReference type="InterPro" id="IPR036388">
    <property type="entry name" value="WH-like_DNA-bd_sf"/>
</dbReference>
<sequence>MKPAPAELAADTWRLMFDFFISSNPQRSESLTRRGLTPNDSRILNSLDTAGRPIGELARQFNSDPSNTTWVVDRLEQAGYVERRPSPTDRRVKLVALTPLGLETQTALLTEFRVPPPSLAALSSAELETLHRLFLKLSPPTTDR</sequence>
<reference evidence="3 4" key="1">
    <citation type="journal article" date="2015" name="Genome Announc.">
        <title>Genome Assemblies of Three Soil-Associated Devosia species: D. insulae, D. limi, and D. soli.</title>
        <authorList>
            <person name="Hassan Y.I."/>
            <person name="Lepp D."/>
            <person name="Zhou T."/>
        </authorList>
    </citation>
    <scope>NUCLEOTIDE SEQUENCE [LARGE SCALE GENOMIC DNA]</scope>
    <source>
        <strain evidence="3 4">DS-56</strain>
    </source>
</reference>
<dbReference type="InterPro" id="IPR011991">
    <property type="entry name" value="ArsR-like_HTH"/>
</dbReference>
<dbReference type="CDD" id="cd00090">
    <property type="entry name" value="HTH_ARSR"/>
    <property type="match status" value="1"/>
</dbReference>
<accession>A0A1E5XWY4</accession>
<dbReference type="PROSITE" id="PS50995">
    <property type="entry name" value="HTH_MARR_2"/>
    <property type="match status" value="1"/>
</dbReference>
<evidence type="ECO:0000259" key="2">
    <source>
        <dbReference type="PROSITE" id="PS50995"/>
    </source>
</evidence>
<organism evidence="3 4">
    <name type="scientific">Devosia insulae DS-56</name>
    <dbReference type="NCBI Taxonomy" id="1116389"/>
    <lineage>
        <taxon>Bacteria</taxon>
        <taxon>Pseudomonadati</taxon>
        <taxon>Pseudomonadota</taxon>
        <taxon>Alphaproteobacteria</taxon>
        <taxon>Hyphomicrobiales</taxon>
        <taxon>Devosiaceae</taxon>
        <taxon>Devosia</taxon>
    </lineage>
</organism>
<evidence type="ECO:0000313" key="3">
    <source>
        <dbReference type="EMBL" id="OEO33095.1"/>
    </source>
</evidence>
<keyword evidence="4" id="KW-1185">Reference proteome</keyword>
<dbReference type="AlphaFoldDB" id="A0A1E5XWY4"/>
<dbReference type="PANTHER" id="PTHR33164:SF99">
    <property type="entry name" value="MARR FAMILY REGULATORY PROTEIN"/>
    <property type="match status" value="1"/>
</dbReference>
<dbReference type="GO" id="GO:0003700">
    <property type="term" value="F:DNA-binding transcription factor activity"/>
    <property type="evidence" value="ECO:0007669"/>
    <property type="project" value="InterPro"/>
</dbReference>
<proteinExistence type="predicted"/>
<feature type="compositionally biased region" description="Polar residues" evidence="1">
    <location>
        <begin position="38"/>
        <end position="47"/>
    </location>
</feature>
<evidence type="ECO:0000313" key="4">
    <source>
        <dbReference type="Proteomes" id="UP000095463"/>
    </source>
</evidence>
<dbReference type="InterPro" id="IPR000835">
    <property type="entry name" value="HTH_MarR-typ"/>
</dbReference>
<feature type="region of interest" description="Disordered" evidence="1">
    <location>
        <begin position="27"/>
        <end position="47"/>
    </location>
</feature>
<dbReference type="PRINTS" id="PR00598">
    <property type="entry name" value="HTHMARR"/>
</dbReference>
<dbReference type="GO" id="GO:0006950">
    <property type="term" value="P:response to stress"/>
    <property type="evidence" value="ECO:0007669"/>
    <property type="project" value="TreeGrafter"/>
</dbReference>
<dbReference type="InterPro" id="IPR039422">
    <property type="entry name" value="MarR/SlyA-like"/>
</dbReference>